<dbReference type="EMBL" id="JACCBX010000002">
    <property type="protein sequence ID" value="NYE04373.1"/>
    <property type="molecule type" value="Genomic_DNA"/>
</dbReference>
<reference evidence="3" key="2">
    <citation type="submission" date="2020-08" db="EMBL/GenBank/DDBJ databases">
        <title>The Agave Microbiome: Exploring the role of microbial communities in plant adaptations to desert environments.</title>
        <authorList>
            <person name="Partida-Martinez L.P."/>
        </authorList>
    </citation>
    <scope>NUCLEOTIDE SEQUENCE [LARGE SCALE GENOMIC DNA]</scope>
    <source>
        <strain evidence="3">AT2.8</strain>
    </source>
</reference>
<proteinExistence type="predicted"/>
<sequence length="165" mass="19052">MFKNTFVLILLMIFSLTTVSFTNVTNKNDETKDTHQEEKNRAQNWNESSLFKAGNYTLNGEKGRLGFIYDDSEVLRFYPNKTQKYMWHFWGEDKEFEGQLKIVATHENDGEQITLLEGVEIGGPNNGADRHMPSNMSLPKSGMWKLEAYMGDNLFGTVFIKVHKK</sequence>
<evidence type="ECO:0000313" key="3">
    <source>
        <dbReference type="Proteomes" id="UP000548423"/>
    </source>
</evidence>
<protein>
    <recommendedName>
        <fullName evidence="4">DUF4871 domain-containing protein</fullName>
    </recommendedName>
</protein>
<dbReference type="AlphaFoldDB" id="A0A852T6V1"/>
<dbReference type="Gene3D" id="2.60.40.3830">
    <property type="match status" value="1"/>
</dbReference>
<evidence type="ECO:0000256" key="1">
    <source>
        <dbReference type="SAM" id="SignalP"/>
    </source>
</evidence>
<keyword evidence="1" id="KW-0732">Signal</keyword>
<comment type="caution">
    <text evidence="2">The sequence shown here is derived from an EMBL/GenBank/DDBJ whole genome shotgun (WGS) entry which is preliminary data.</text>
</comment>
<dbReference type="Proteomes" id="UP000548423">
    <property type="component" value="Unassembled WGS sequence"/>
</dbReference>
<accession>A0A852T6V1</accession>
<evidence type="ECO:0000313" key="2">
    <source>
        <dbReference type="EMBL" id="NYE04373.1"/>
    </source>
</evidence>
<evidence type="ECO:0008006" key="4">
    <source>
        <dbReference type="Google" id="ProtNLM"/>
    </source>
</evidence>
<feature type="chain" id="PRO_5032575941" description="DUF4871 domain-containing protein" evidence="1">
    <location>
        <begin position="23"/>
        <end position="165"/>
    </location>
</feature>
<reference evidence="3" key="1">
    <citation type="submission" date="2020-07" db="EMBL/GenBank/DDBJ databases">
        <authorList>
            <person name="Partida-Martinez L."/>
            <person name="Huntemann M."/>
            <person name="Clum A."/>
            <person name="Wang J."/>
            <person name="Palaniappan K."/>
            <person name="Ritter S."/>
            <person name="Chen I.-M."/>
            <person name="Stamatis D."/>
            <person name="Reddy T."/>
            <person name="O'Malley R."/>
            <person name="Daum C."/>
            <person name="Shapiro N."/>
            <person name="Ivanova N."/>
            <person name="Kyrpides N."/>
            <person name="Woyke T."/>
        </authorList>
    </citation>
    <scope>NUCLEOTIDE SEQUENCE [LARGE SCALE GENOMIC DNA]</scope>
    <source>
        <strain evidence="3">AT2.8</strain>
    </source>
</reference>
<name>A0A852T6V1_9BACI</name>
<feature type="signal peptide" evidence="1">
    <location>
        <begin position="1"/>
        <end position="22"/>
    </location>
</feature>
<gene>
    <name evidence="2" type="ORF">F4694_001117</name>
</gene>
<organism evidence="2 3">
    <name type="scientific">Neobacillus niacini</name>
    <dbReference type="NCBI Taxonomy" id="86668"/>
    <lineage>
        <taxon>Bacteria</taxon>
        <taxon>Bacillati</taxon>
        <taxon>Bacillota</taxon>
        <taxon>Bacilli</taxon>
        <taxon>Bacillales</taxon>
        <taxon>Bacillaceae</taxon>
        <taxon>Neobacillus</taxon>
    </lineage>
</organism>